<evidence type="ECO:0000256" key="1">
    <source>
        <dbReference type="SAM" id="MobiDB-lite"/>
    </source>
</evidence>
<protein>
    <submittedName>
        <fullName evidence="2">Uncharacterized protein</fullName>
    </submittedName>
</protein>
<name>A0A4C1SQG2_EUMVA</name>
<dbReference type="AlphaFoldDB" id="A0A4C1SQG2"/>
<feature type="region of interest" description="Disordered" evidence="1">
    <location>
        <begin position="81"/>
        <end position="104"/>
    </location>
</feature>
<keyword evidence="3" id="KW-1185">Reference proteome</keyword>
<dbReference type="EMBL" id="BGZK01003737">
    <property type="protein sequence ID" value="GBP04156.1"/>
    <property type="molecule type" value="Genomic_DNA"/>
</dbReference>
<sequence length="128" mass="14151">MSHKVDLSGSDGDGYLVVKSDISVLKAMPSIGRNKLRGTSEGQRSMRIDRARSPSPMDTSTLEELLVHYRPLGRYTISEGRELHDGGGVGCDGGKSDDAKGMGHRDSHLLDEIREWKPSISRFHFVRV</sequence>
<reference evidence="2 3" key="1">
    <citation type="journal article" date="2019" name="Commun. Biol.">
        <title>The bagworm genome reveals a unique fibroin gene that provides high tensile strength.</title>
        <authorList>
            <person name="Kono N."/>
            <person name="Nakamura H."/>
            <person name="Ohtoshi R."/>
            <person name="Tomita M."/>
            <person name="Numata K."/>
            <person name="Arakawa K."/>
        </authorList>
    </citation>
    <scope>NUCLEOTIDE SEQUENCE [LARGE SCALE GENOMIC DNA]</scope>
</reference>
<accession>A0A4C1SQG2</accession>
<feature type="compositionally biased region" description="Basic and acidic residues" evidence="1">
    <location>
        <begin position="94"/>
        <end position="104"/>
    </location>
</feature>
<feature type="region of interest" description="Disordered" evidence="1">
    <location>
        <begin position="33"/>
        <end position="59"/>
    </location>
</feature>
<evidence type="ECO:0000313" key="2">
    <source>
        <dbReference type="EMBL" id="GBP04156.1"/>
    </source>
</evidence>
<gene>
    <name evidence="2" type="ORF">EVAR_73565_1</name>
</gene>
<comment type="caution">
    <text evidence="2">The sequence shown here is derived from an EMBL/GenBank/DDBJ whole genome shotgun (WGS) entry which is preliminary data.</text>
</comment>
<organism evidence="2 3">
    <name type="scientific">Eumeta variegata</name>
    <name type="common">Bagworm moth</name>
    <name type="synonym">Eumeta japonica</name>
    <dbReference type="NCBI Taxonomy" id="151549"/>
    <lineage>
        <taxon>Eukaryota</taxon>
        <taxon>Metazoa</taxon>
        <taxon>Ecdysozoa</taxon>
        <taxon>Arthropoda</taxon>
        <taxon>Hexapoda</taxon>
        <taxon>Insecta</taxon>
        <taxon>Pterygota</taxon>
        <taxon>Neoptera</taxon>
        <taxon>Endopterygota</taxon>
        <taxon>Lepidoptera</taxon>
        <taxon>Glossata</taxon>
        <taxon>Ditrysia</taxon>
        <taxon>Tineoidea</taxon>
        <taxon>Psychidae</taxon>
        <taxon>Oiketicinae</taxon>
        <taxon>Eumeta</taxon>
    </lineage>
</organism>
<proteinExistence type="predicted"/>
<dbReference type="Proteomes" id="UP000299102">
    <property type="component" value="Unassembled WGS sequence"/>
</dbReference>
<evidence type="ECO:0000313" key="3">
    <source>
        <dbReference type="Proteomes" id="UP000299102"/>
    </source>
</evidence>